<sequence length="227" mass="24235">MEQEGEGGEDTNKKEKQKQLVGDAKAAQVAVAVKCPRCDSMNTKFCYYNNYSLSQPRYFCKACKRYWTHGGALRNVPVGGGSRKPKRAKLAANPSSEATVVGVPAPSSVSSVTPFFQGDVGGFLSSSSLGGSGFNNVGSHHFFDQMMMGGADEQQRFMMNENRAHPLINPDGSMWSTLMTTTTHINNNNSSGASSFASSASDAAAALMLNQWPSTVTGFPPLPPSSF</sequence>
<dbReference type="GO" id="GO:0008270">
    <property type="term" value="F:zinc ion binding"/>
    <property type="evidence" value="ECO:0007669"/>
    <property type="project" value="UniProtKB-KW"/>
</dbReference>
<evidence type="ECO:0000313" key="11">
    <source>
        <dbReference type="EMBL" id="RYR36040.1"/>
    </source>
</evidence>
<dbReference type="GO" id="GO:0003700">
    <property type="term" value="F:DNA-binding transcription factor activity"/>
    <property type="evidence" value="ECO:0007669"/>
    <property type="project" value="UniProtKB-UniRule"/>
</dbReference>
<feature type="domain" description="Dof-type" evidence="10">
    <location>
        <begin position="33"/>
        <end position="87"/>
    </location>
</feature>
<dbReference type="InterPro" id="IPR045174">
    <property type="entry name" value="Dof"/>
</dbReference>
<evidence type="ECO:0000256" key="7">
    <source>
        <dbReference type="ARBA" id="ARBA00023242"/>
    </source>
</evidence>
<keyword evidence="7 8" id="KW-0539">Nucleus</keyword>
<gene>
    <name evidence="11" type="ORF">Ahy_A10g051100</name>
</gene>
<comment type="subcellular location">
    <subcellularLocation>
        <location evidence="8 9">Nucleus</location>
    </subcellularLocation>
</comment>
<comment type="caution">
    <text evidence="11">The sequence shown here is derived from an EMBL/GenBank/DDBJ whole genome shotgun (WGS) entry which is preliminary data.</text>
</comment>
<dbReference type="EMBL" id="SDMP01000010">
    <property type="protein sequence ID" value="RYR36040.1"/>
    <property type="molecule type" value="Genomic_DNA"/>
</dbReference>
<dbReference type="PANTHER" id="PTHR31992:SF344">
    <property type="entry name" value="DOF ZINC FINGER PROTEIN"/>
    <property type="match status" value="1"/>
</dbReference>
<evidence type="ECO:0000256" key="5">
    <source>
        <dbReference type="ARBA" id="ARBA00023125"/>
    </source>
</evidence>
<dbReference type="PROSITE" id="PS01361">
    <property type="entry name" value="ZF_DOF_1"/>
    <property type="match status" value="1"/>
</dbReference>
<dbReference type="GO" id="GO:0005634">
    <property type="term" value="C:nucleus"/>
    <property type="evidence" value="ECO:0007669"/>
    <property type="project" value="UniProtKB-SubCell"/>
</dbReference>
<evidence type="ECO:0000256" key="1">
    <source>
        <dbReference type="ARBA" id="ARBA00022723"/>
    </source>
</evidence>
<dbReference type="AlphaFoldDB" id="A0A445BBJ1"/>
<evidence type="ECO:0000256" key="6">
    <source>
        <dbReference type="ARBA" id="ARBA00023163"/>
    </source>
</evidence>
<reference evidence="11 12" key="1">
    <citation type="submission" date="2019-01" db="EMBL/GenBank/DDBJ databases">
        <title>Sequencing of cultivated peanut Arachis hypogaea provides insights into genome evolution and oil improvement.</title>
        <authorList>
            <person name="Chen X."/>
        </authorList>
    </citation>
    <scope>NUCLEOTIDE SEQUENCE [LARGE SCALE GENOMIC DNA]</scope>
    <source>
        <strain evidence="12">cv. Fuhuasheng</strain>
        <tissue evidence="11">Leaves</tissue>
    </source>
</reference>
<evidence type="ECO:0000259" key="10">
    <source>
        <dbReference type="PROSITE" id="PS50884"/>
    </source>
</evidence>
<dbReference type="Pfam" id="PF02701">
    <property type="entry name" value="Zn_ribbon_Dof"/>
    <property type="match status" value="1"/>
</dbReference>
<proteinExistence type="predicted"/>
<dbReference type="PROSITE" id="PS50884">
    <property type="entry name" value="ZF_DOF_2"/>
    <property type="match status" value="1"/>
</dbReference>
<dbReference type="PANTHER" id="PTHR31992">
    <property type="entry name" value="DOF ZINC FINGER PROTEIN DOF1.4-RELATED"/>
    <property type="match status" value="1"/>
</dbReference>
<dbReference type="Proteomes" id="UP000289738">
    <property type="component" value="Chromosome A10"/>
</dbReference>
<protein>
    <recommendedName>
        <fullName evidence="9">Dof zinc finger protein</fullName>
    </recommendedName>
</protein>
<evidence type="ECO:0000256" key="8">
    <source>
        <dbReference type="PROSITE-ProRule" id="PRU00071"/>
    </source>
</evidence>
<evidence type="ECO:0000256" key="9">
    <source>
        <dbReference type="RuleBase" id="RU369094"/>
    </source>
</evidence>
<keyword evidence="2 8" id="KW-0863">Zinc-finger</keyword>
<dbReference type="STRING" id="3818.A0A445BBJ1"/>
<evidence type="ECO:0000256" key="2">
    <source>
        <dbReference type="ARBA" id="ARBA00022771"/>
    </source>
</evidence>
<keyword evidence="3 9" id="KW-0862">Zinc</keyword>
<accession>A0A445BBJ1</accession>
<keyword evidence="5 8" id="KW-0238">DNA-binding</keyword>
<name>A0A445BBJ1_ARAHY</name>
<organism evidence="11 12">
    <name type="scientific">Arachis hypogaea</name>
    <name type="common">Peanut</name>
    <dbReference type="NCBI Taxonomy" id="3818"/>
    <lineage>
        <taxon>Eukaryota</taxon>
        <taxon>Viridiplantae</taxon>
        <taxon>Streptophyta</taxon>
        <taxon>Embryophyta</taxon>
        <taxon>Tracheophyta</taxon>
        <taxon>Spermatophyta</taxon>
        <taxon>Magnoliopsida</taxon>
        <taxon>eudicotyledons</taxon>
        <taxon>Gunneridae</taxon>
        <taxon>Pentapetalae</taxon>
        <taxon>rosids</taxon>
        <taxon>fabids</taxon>
        <taxon>Fabales</taxon>
        <taxon>Fabaceae</taxon>
        <taxon>Papilionoideae</taxon>
        <taxon>50 kb inversion clade</taxon>
        <taxon>dalbergioids sensu lato</taxon>
        <taxon>Dalbergieae</taxon>
        <taxon>Pterocarpus clade</taxon>
        <taxon>Arachis</taxon>
    </lineage>
</organism>
<dbReference type="InterPro" id="IPR003851">
    <property type="entry name" value="Znf_Dof"/>
</dbReference>
<evidence type="ECO:0000313" key="12">
    <source>
        <dbReference type="Proteomes" id="UP000289738"/>
    </source>
</evidence>
<keyword evidence="6 9" id="KW-0804">Transcription</keyword>
<evidence type="ECO:0000256" key="4">
    <source>
        <dbReference type="ARBA" id="ARBA00023015"/>
    </source>
</evidence>
<keyword evidence="1 9" id="KW-0479">Metal-binding</keyword>
<comment type="function">
    <text evidence="9">Transcription factor that binds specifically to a 5'-AA[AG]G-3' consensus core sequence.</text>
</comment>
<dbReference type="GO" id="GO:0003677">
    <property type="term" value="F:DNA binding"/>
    <property type="evidence" value="ECO:0007669"/>
    <property type="project" value="UniProtKB-UniRule"/>
</dbReference>
<evidence type="ECO:0000256" key="3">
    <source>
        <dbReference type="ARBA" id="ARBA00022833"/>
    </source>
</evidence>
<keyword evidence="12" id="KW-1185">Reference proteome</keyword>
<keyword evidence="4 9" id="KW-0805">Transcription regulation</keyword>